<feature type="transmembrane region" description="Helical" evidence="4">
    <location>
        <begin position="53"/>
        <end position="72"/>
    </location>
</feature>
<organism evidence="6 7">
    <name type="scientific">Rhodococcus coprophilus</name>
    <dbReference type="NCBI Taxonomy" id="38310"/>
    <lineage>
        <taxon>Bacteria</taxon>
        <taxon>Bacillati</taxon>
        <taxon>Actinomycetota</taxon>
        <taxon>Actinomycetes</taxon>
        <taxon>Mycobacteriales</taxon>
        <taxon>Nocardiaceae</taxon>
        <taxon>Rhodococcus</taxon>
    </lineage>
</organism>
<dbReference type="SMART" id="SM00387">
    <property type="entry name" value="HATPase_c"/>
    <property type="match status" value="1"/>
</dbReference>
<feature type="transmembrane region" description="Helical" evidence="4">
    <location>
        <begin position="167"/>
        <end position="185"/>
    </location>
</feature>
<keyword evidence="7" id="KW-1185">Reference proteome</keyword>
<evidence type="ECO:0000313" key="7">
    <source>
        <dbReference type="Proteomes" id="UP000249091"/>
    </source>
</evidence>
<dbReference type="PANTHER" id="PTHR24421">
    <property type="entry name" value="NITRATE/NITRITE SENSOR PROTEIN NARX-RELATED"/>
    <property type="match status" value="1"/>
</dbReference>
<dbReference type="GO" id="GO:0016301">
    <property type="term" value="F:kinase activity"/>
    <property type="evidence" value="ECO:0007669"/>
    <property type="project" value="UniProtKB-KW"/>
</dbReference>
<reference evidence="6 7" key="1">
    <citation type="submission" date="2018-06" db="EMBL/GenBank/DDBJ databases">
        <authorList>
            <consortium name="Pathogen Informatics"/>
            <person name="Doyle S."/>
        </authorList>
    </citation>
    <scope>NUCLEOTIDE SEQUENCE [LARGE SCALE GENOMIC DNA]</scope>
    <source>
        <strain evidence="6 7">NCTC10994</strain>
    </source>
</reference>
<keyword evidence="4" id="KW-0472">Membrane</keyword>
<dbReference type="Proteomes" id="UP000249091">
    <property type="component" value="Chromosome 1"/>
</dbReference>
<dbReference type="InterPro" id="IPR050482">
    <property type="entry name" value="Sensor_HK_TwoCompSys"/>
</dbReference>
<dbReference type="Pfam" id="PF02518">
    <property type="entry name" value="HATPase_c"/>
    <property type="match status" value="1"/>
</dbReference>
<feature type="transmembrane region" description="Helical" evidence="4">
    <location>
        <begin position="24"/>
        <end position="47"/>
    </location>
</feature>
<sequence>MPVDVPDRSSGGGTAAADRLLRMFAWFIAIGYMCYLLLVAPAIVGQAGLTASWWTPTAAVMIFGSCIALGLSASFCDKQEMKRVAAVNALLYLGAVALWFPAWNGSVAPQDESLWFSFFPGVASFAAAVAWRPPWAFLHMVCAVLLAQVADHTVRDAPFTQSFVPDVAFGIVFCTLFLAAAVVGLGTGRMLDETVAATHEAAATSAALEARNVERERFDALVHDRVMSTFLAVARRAPDDSVVPQAARALAELDDLRRREDDEPLMDAGMVVSRLRAAATEADEEIAFCPSVSREAETAGFPAEPVRVAAAALAEAVRNSVRHAGPDAARSVTAEVRQGRLDVHVVDDGCGFEPRDVAEDRLGVSVSICARMKQLAGGTAEVRSVPGAGTAVHLSWREQRS</sequence>
<keyword evidence="1" id="KW-0808">Transferase</keyword>
<dbReference type="GO" id="GO:0000160">
    <property type="term" value="P:phosphorelay signal transduction system"/>
    <property type="evidence" value="ECO:0007669"/>
    <property type="project" value="UniProtKB-KW"/>
</dbReference>
<dbReference type="SUPFAM" id="SSF55874">
    <property type="entry name" value="ATPase domain of HSP90 chaperone/DNA topoisomerase II/histidine kinase"/>
    <property type="match status" value="1"/>
</dbReference>
<keyword evidence="3" id="KW-0902">Two-component regulatory system</keyword>
<feature type="transmembrane region" description="Helical" evidence="4">
    <location>
        <begin position="84"/>
        <end position="102"/>
    </location>
</feature>
<evidence type="ECO:0000256" key="3">
    <source>
        <dbReference type="ARBA" id="ARBA00023012"/>
    </source>
</evidence>
<dbReference type="InterPro" id="IPR003594">
    <property type="entry name" value="HATPase_dom"/>
</dbReference>
<keyword evidence="4" id="KW-0812">Transmembrane</keyword>
<dbReference type="EMBL" id="LS483468">
    <property type="protein sequence ID" value="SQI30802.1"/>
    <property type="molecule type" value="Genomic_DNA"/>
</dbReference>
<feature type="domain" description="Histidine kinase/HSP90-like ATPase" evidence="5">
    <location>
        <begin position="304"/>
        <end position="400"/>
    </location>
</feature>
<dbReference type="KEGG" id="rcr:NCTC10994_01745"/>
<evidence type="ECO:0000313" key="6">
    <source>
        <dbReference type="EMBL" id="SQI30802.1"/>
    </source>
</evidence>
<protein>
    <submittedName>
        <fullName evidence="6">Two-component histidine kinase</fullName>
    </submittedName>
</protein>
<proteinExistence type="predicted"/>
<accession>A0A2X4U8T7</accession>
<feature type="transmembrane region" description="Helical" evidence="4">
    <location>
        <begin position="114"/>
        <end position="131"/>
    </location>
</feature>
<name>A0A2X4U8T7_9NOCA</name>
<dbReference type="PANTHER" id="PTHR24421:SF61">
    <property type="entry name" value="OXYGEN SENSOR HISTIDINE KINASE NREB"/>
    <property type="match status" value="1"/>
</dbReference>
<feature type="transmembrane region" description="Helical" evidence="4">
    <location>
        <begin position="136"/>
        <end position="155"/>
    </location>
</feature>
<gene>
    <name evidence="6" type="ORF">NCTC10994_01745</name>
</gene>
<dbReference type="STRING" id="1219011.GCA_001895045_02838"/>
<dbReference type="Gene3D" id="3.30.565.10">
    <property type="entry name" value="Histidine kinase-like ATPase, C-terminal domain"/>
    <property type="match status" value="1"/>
</dbReference>
<dbReference type="InterPro" id="IPR036890">
    <property type="entry name" value="HATPase_C_sf"/>
</dbReference>
<evidence type="ECO:0000256" key="4">
    <source>
        <dbReference type="SAM" id="Phobius"/>
    </source>
</evidence>
<evidence type="ECO:0000256" key="2">
    <source>
        <dbReference type="ARBA" id="ARBA00022777"/>
    </source>
</evidence>
<dbReference type="AlphaFoldDB" id="A0A2X4U8T7"/>
<keyword evidence="2 6" id="KW-0418">Kinase</keyword>
<evidence type="ECO:0000256" key="1">
    <source>
        <dbReference type="ARBA" id="ARBA00022679"/>
    </source>
</evidence>
<evidence type="ECO:0000259" key="5">
    <source>
        <dbReference type="SMART" id="SM00387"/>
    </source>
</evidence>
<keyword evidence="4" id="KW-1133">Transmembrane helix</keyword>